<keyword evidence="2" id="KW-1185">Reference proteome</keyword>
<dbReference type="CDD" id="cd01427">
    <property type="entry name" value="HAD_like"/>
    <property type="match status" value="1"/>
</dbReference>
<proteinExistence type="predicted"/>
<protein>
    <submittedName>
        <fullName evidence="1">Uncharacterized protein</fullName>
    </submittedName>
</protein>
<dbReference type="AlphaFoldDB" id="A0A1B9NCS3"/>
<sequence length="241" mass="25648">MQRTGSVSEVTERSLILDFDGTVCVGHGPALVYARQAAGLHPDLADLAERVERYCGGEAMEEFEGAPDGYIAVQRRATTQGVPISALQAAFMEARRQLADTGLDTRAPEGLRPLLDELRAAGTRLLLVTNAPPHGLDRMLVRLGLDGAFDEVIADAGKPAGLGAILDGLGHPVAKDTVLSVGDIFLNDLSVPLERGASTALIDPFDRVEGDPDVRARSFEELIPFIRSWAGLDAARPVTSL</sequence>
<comment type="caution">
    <text evidence="1">The sequence shown here is derived from an EMBL/GenBank/DDBJ whole genome shotgun (WGS) entry which is preliminary data.</text>
</comment>
<dbReference type="OrthoDB" id="3851389at2"/>
<dbReference type="Pfam" id="PF00702">
    <property type="entry name" value="Hydrolase"/>
    <property type="match status" value="1"/>
</dbReference>
<dbReference type="STRING" id="904291.A7J15_06045"/>
<organism evidence="1 2">
    <name type="scientific">Microbacterium sediminis</name>
    <dbReference type="NCBI Taxonomy" id="904291"/>
    <lineage>
        <taxon>Bacteria</taxon>
        <taxon>Bacillati</taxon>
        <taxon>Actinomycetota</taxon>
        <taxon>Actinomycetes</taxon>
        <taxon>Micrococcales</taxon>
        <taxon>Microbacteriaceae</taxon>
        <taxon>Microbacterium</taxon>
    </lineage>
</organism>
<evidence type="ECO:0000313" key="2">
    <source>
        <dbReference type="Proteomes" id="UP000093355"/>
    </source>
</evidence>
<dbReference type="Gene3D" id="3.40.50.1000">
    <property type="entry name" value="HAD superfamily/HAD-like"/>
    <property type="match status" value="1"/>
</dbReference>
<dbReference type="Proteomes" id="UP000093355">
    <property type="component" value="Unassembled WGS sequence"/>
</dbReference>
<name>A0A1B9NCS3_9MICO</name>
<dbReference type="InterPro" id="IPR036412">
    <property type="entry name" value="HAD-like_sf"/>
</dbReference>
<dbReference type="EMBL" id="LXMD01000022">
    <property type="protein sequence ID" value="OCG74388.1"/>
    <property type="molecule type" value="Genomic_DNA"/>
</dbReference>
<dbReference type="SUPFAM" id="SSF56784">
    <property type="entry name" value="HAD-like"/>
    <property type="match status" value="1"/>
</dbReference>
<accession>A0A1B9NCS3</accession>
<evidence type="ECO:0000313" key="1">
    <source>
        <dbReference type="EMBL" id="OCG74388.1"/>
    </source>
</evidence>
<reference evidence="1 2" key="1">
    <citation type="submission" date="2016-05" db="EMBL/GenBank/DDBJ databases">
        <authorList>
            <person name="Lavstsen T."/>
            <person name="Jespersen J.S."/>
        </authorList>
    </citation>
    <scope>NUCLEOTIDE SEQUENCE [LARGE SCALE GENOMIC DNA]</scope>
    <source>
        <strain evidence="1 2">YLB-01</strain>
    </source>
</reference>
<dbReference type="InterPro" id="IPR023214">
    <property type="entry name" value="HAD_sf"/>
</dbReference>
<gene>
    <name evidence="1" type="ORF">A7J15_06045</name>
</gene>